<evidence type="ECO:0000259" key="1">
    <source>
        <dbReference type="Pfam" id="PF01926"/>
    </source>
</evidence>
<keyword evidence="3" id="KW-1185">Reference proteome</keyword>
<protein>
    <submittedName>
        <fullName evidence="2">18997_t:CDS:1</fullName>
    </submittedName>
</protein>
<evidence type="ECO:0000313" key="2">
    <source>
        <dbReference type="EMBL" id="CAG8649886.1"/>
    </source>
</evidence>
<dbReference type="Gene3D" id="3.40.50.300">
    <property type="entry name" value="P-loop containing nucleotide triphosphate hydrolases"/>
    <property type="match status" value="1"/>
</dbReference>
<gene>
    <name evidence="2" type="ORF">RFULGI_LOCUS8405</name>
</gene>
<dbReference type="EMBL" id="CAJVPZ010013571">
    <property type="protein sequence ID" value="CAG8649886.1"/>
    <property type="molecule type" value="Genomic_DNA"/>
</dbReference>
<reference evidence="2" key="1">
    <citation type="submission" date="2021-06" db="EMBL/GenBank/DDBJ databases">
        <authorList>
            <person name="Kallberg Y."/>
            <person name="Tangrot J."/>
            <person name="Rosling A."/>
        </authorList>
    </citation>
    <scope>NUCLEOTIDE SEQUENCE</scope>
    <source>
        <strain evidence="2">IN212</strain>
    </source>
</reference>
<feature type="domain" description="G" evidence="1">
    <location>
        <begin position="6"/>
        <end position="115"/>
    </location>
</feature>
<dbReference type="InterPro" id="IPR027417">
    <property type="entry name" value="P-loop_NTPase"/>
</dbReference>
<dbReference type="AlphaFoldDB" id="A0A9N9DW03"/>
<dbReference type="Pfam" id="PF01926">
    <property type="entry name" value="MMR_HSR1"/>
    <property type="match status" value="1"/>
</dbReference>
<dbReference type="CDD" id="cd00882">
    <property type="entry name" value="Ras_like_GTPase"/>
    <property type="match status" value="1"/>
</dbReference>
<dbReference type="OrthoDB" id="8954335at2759"/>
<proteinExistence type="predicted"/>
<accession>A0A9N9DW03</accession>
<organism evidence="2 3">
    <name type="scientific">Racocetra fulgida</name>
    <dbReference type="NCBI Taxonomy" id="60492"/>
    <lineage>
        <taxon>Eukaryota</taxon>
        <taxon>Fungi</taxon>
        <taxon>Fungi incertae sedis</taxon>
        <taxon>Mucoromycota</taxon>
        <taxon>Glomeromycotina</taxon>
        <taxon>Glomeromycetes</taxon>
        <taxon>Diversisporales</taxon>
        <taxon>Gigasporaceae</taxon>
        <taxon>Racocetra</taxon>
    </lineage>
</organism>
<dbReference type="GO" id="GO:0005525">
    <property type="term" value="F:GTP binding"/>
    <property type="evidence" value="ECO:0007669"/>
    <property type="project" value="InterPro"/>
</dbReference>
<dbReference type="SUPFAM" id="SSF52540">
    <property type="entry name" value="P-loop containing nucleoside triphosphate hydrolases"/>
    <property type="match status" value="1"/>
</dbReference>
<dbReference type="InterPro" id="IPR006073">
    <property type="entry name" value="GTP-bd"/>
</dbReference>
<name>A0A9N9DW03_9GLOM</name>
<dbReference type="Proteomes" id="UP000789396">
    <property type="component" value="Unassembled WGS sequence"/>
</dbReference>
<sequence>MNDKITVALLGRTGSGKSTIANMLLNGDLSDDNFFGIGDSARGTTDSIDFIINEKIGIFDTVGLGENKRGNVEHSKAIKMIRNHFAVPFVSFNYICYVKAKDRFIDDDRKNFNEFKEIFSDCDRNIVIIITHCKQKWINENSQTIEDYFGNYPVIGVDFPSEDEDDDDGDKQKKKERRTQNLNHLLQTFSALNYKGIKIEVLSSLEATEDKVQRWFGFVPEFAVLYKITSAGVYYLKGKPKIAKRRLVEGTY</sequence>
<evidence type="ECO:0000313" key="3">
    <source>
        <dbReference type="Proteomes" id="UP000789396"/>
    </source>
</evidence>
<comment type="caution">
    <text evidence="2">The sequence shown here is derived from an EMBL/GenBank/DDBJ whole genome shotgun (WGS) entry which is preliminary data.</text>
</comment>